<dbReference type="PANTHER" id="PTHR46095">
    <property type="entry name" value="ZINC FINGER PROTEIN 593"/>
    <property type="match status" value="1"/>
</dbReference>
<evidence type="ECO:0000256" key="8">
    <source>
        <dbReference type="ARBA" id="ARBA00023242"/>
    </source>
</evidence>
<evidence type="ECO:0000256" key="4">
    <source>
        <dbReference type="ARBA" id="ARBA00022517"/>
    </source>
</evidence>
<evidence type="ECO:0000256" key="6">
    <source>
        <dbReference type="ARBA" id="ARBA00022771"/>
    </source>
</evidence>
<name>A0A022VP66_TRIRU</name>
<protein>
    <recommendedName>
        <fullName evidence="11">C2H2-type domain-containing protein</fullName>
    </recommendedName>
</protein>
<dbReference type="InterPro" id="IPR013087">
    <property type="entry name" value="Znf_C2H2_type"/>
</dbReference>
<dbReference type="Gene3D" id="3.30.160.60">
    <property type="entry name" value="Classic Zinc Finger"/>
    <property type="match status" value="1"/>
</dbReference>
<keyword evidence="5" id="KW-0479">Metal-binding</keyword>
<evidence type="ECO:0000256" key="1">
    <source>
        <dbReference type="ARBA" id="ARBA00004123"/>
    </source>
</evidence>
<evidence type="ECO:0000256" key="9">
    <source>
        <dbReference type="ARBA" id="ARBA00038064"/>
    </source>
</evidence>
<dbReference type="EMBL" id="KK207940">
    <property type="protein sequence ID" value="EZF47786.1"/>
    <property type="molecule type" value="Genomic_DNA"/>
</dbReference>
<reference evidence="12" key="1">
    <citation type="submission" date="2014-02" db="EMBL/GenBank/DDBJ databases">
        <title>The Genome Sequence of Trichophyton rubrum (morphotype fischeri) CBS 288.86.</title>
        <authorList>
            <consortium name="The Broad Institute Genomics Platform"/>
            <person name="Cuomo C.A."/>
            <person name="White T.C."/>
            <person name="Graser Y."/>
            <person name="Martinez-Rossi N."/>
            <person name="Heitman J."/>
            <person name="Young S.K."/>
            <person name="Zeng Q."/>
            <person name="Gargeya S."/>
            <person name="Abouelleil A."/>
            <person name="Alvarado L."/>
            <person name="Chapman S.B."/>
            <person name="Gainer-Dewar J."/>
            <person name="Goldberg J."/>
            <person name="Griggs A."/>
            <person name="Gujja S."/>
            <person name="Hansen M."/>
            <person name="Howarth C."/>
            <person name="Imamovic A."/>
            <person name="Larimer J."/>
            <person name="Martinez D."/>
            <person name="Murphy C."/>
            <person name="Pearson M.D."/>
            <person name="Persinoti G."/>
            <person name="Poon T."/>
            <person name="Priest M."/>
            <person name="Roberts A.D."/>
            <person name="Saif S."/>
            <person name="Shea T.D."/>
            <person name="Sykes S.N."/>
            <person name="Wortman J."/>
            <person name="Nusbaum C."/>
            <person name="Birren B."/>
        </authorList>
    </citation>
    <scope>NUCLEOTIDE SEQUENCE [LARGE SCALE GENOMIC DNA]</scope>
    <source>
        <strain evidence="12">CBS 288.86</strain>
    </source>
</reference>
<dbReference type="Proteomes" id="UP000023758">
    <property type="component" value="Unassembled WGS sequence"/>
</dbReference>
<evidence type="ECO:0000256" key="5">
    <source>
        <dbReference type="ARBA" id="ARBA00022723"/>
    </source>
</evidence>
<evidence type="ECO:0000256" key="10">
    <source>
        <dbReference type="PROSITE-ProRule" id="PRU00042"/>
    </source>
</evidence>
<dbReference type="InterPro" id="IPR022755">
    <property type="entry name" value="Znf_C2H2_jaz"/>
</dbReference>
<keyword evidence="4" id="KW-0690">Ribosome biogenesis</keyword>
<keyword evidence="3" id="KW-0963">Cytoplasm</keyword>
<dbReference type="PROSITE" id="PS50157">
    <property type="entry name" value="ZINC_FINGER_C2H2_2"/>
    <property type="match status" value="1"/>
</dbReference>
<dbReference type="HOGENOM" id="CLU_190158_0_0_1"/>
<evidence type="ECO:0000256" key="3">
    <source>
        <dbReference type="ARBA" id="ARBA00022490"/>
    </source>
</evidence>
<sequence>MGSIRRSKTKRRARDYDQVVADLRSRKHLTQYHSTKDVEDLPGLGKHYCIECAKWFESEYNLVAHRKGKNHKRRSGILPWLSCLSGMG</sequence>
<organism evidence="12">
    <name type="scientific">Trichophyton rubrum CBS 288.86</name>
    <dbReference type="NCBI Taxonomy" id="1215330"/>
    <lineage>
        <taxon>Eukaryota</taxon>
        <taxon>Fungi</taxon>
        <taxon>Dikarya</taxon>
        <taxon>Ascomycota</taxon>
        <taxon>Pezizomycotina</taxon>
        <taxon>Eurotiomycetes</taxon>
        <taxon>Eurotiomycetidae</taxon>
        <taxon>Onygenales</taxon>
        <taxon>Arthrodermataceae</taxon>
        <taxon>Trichophyton</taxon>
    </lineage>
</organism>
<dbReference type="GO" id="GO:0005737">
    <property type="term" value="C:cytoplasm"/>
    <property type="evidence" value="ECO:0007669"/>
    <property type="project" value="UniProtKB-SubCell"/>
</dbReference>
<dbReference type="InterPro" id="IPR051879">
    <property type="entry name" value="C2H2-ZF_Maturation_Protein"/>
</dbReference>
<dbReference type="GO" id="GO:0042254">
    <property type="term" value="P:ribosome biogenesis"/>
    <property type="evidence" value="ECO:0007669"/>
    <property type="project" value="UniProtKB-KW"/>
</dbReference>
<keyword evidence="7" id="KW-0862">Zinc</keyword>
<dbReference type="SUPFAM" id="SSF57667">
    <property type="entry name" value="beta-beta-alpha zinc fingers"/>
    <property type="match status" value="1"/>
</dbReference>
<dbReference type="InterPro" id="IPR036236">
    <property type="entry name" value="Znf_C2H2_sf"/>
</dbReference>
<proteinExistence type="inferred from homology"/>
<evidence type="ECO:0000313" key="12">
    <source>
        <dbReference type="EMBL" id="EZF47786.1"/>
    </source>
</evidence>
<dbReference type="GO" id="GO:0005634">
    <property type="term" value="C:nucleus"/>
    <property type="evidence" value="ECO:0007669"/>
    <property type="project" value="UniProtKB-SubCell"/>
</dbReference>
<evidence type="ECO:0000256" key="2">
    <source>
        <dbReference type="ARBA" id="ARBA00004496"/>
    </source>
</evidence>
<evidence type="ECO:0000256" key="7">
    <source>
        <dbReference type="ARBA" id="ARBA00022833"/>
    </source>
</evidence>
<dbReference type="PROSITE" id="PS00028">
    <property type="entry name" value="ZINC_FINGER_C2H2_1"/>
    <property type="match status" value="1"/>
</dbReference>
<keyword evidence="8" id="KW-0539">Nucleus</keyword>
<keyword evidence="6 10" id="KW-0863">Zinc-finger</keyword>
<feature type="domain" description="C2H2-type" evidence="11">
    <location>
        <begin position="47"/>
        <end position="76"/>
    </location>
</feature>
<accession>A0A022VP66</accession>
<evidence type="ECO:0000259" key="11">
    <source>
        <dbReference type="PROSITE" id="PS50157"/>
    </source>
</evidence>
<dbReference type="AlphaFoldDB" id="A0A022VP66"/>
<gene>
    <name evidence="12" type="ORF">H103_08520</name>
</gene>
<comment type="similarity">
    <text evidence="9">Belongs to the ZNF593/BUD20 C2H2-type zinc-finger protein family.</text>
</comment>
<dbReference type="GO" id="GO:0008270">
    <property type="term" value="F:zinc ion binding"/>
    <property type="evidence" value="ECO:0007669"/>
    <property type="project" value="UniProtKB-KW"/>
</dbReference>
<dbReference type="PANTHER" id="PTHR46095:SF1">
    <property type="entry name" value="ZINC FINGER PROTEIN 593"/>
    <property type="match status" value="1"/>
</dbReference>
<comment type="subcellular location">
    <subcellularLocation>
        <location evidence="2">Cytoplasm</location>
    </subcellularLocation>
    <subcellularLocation>
        <location evidence="1">Nucleus</location>
    </subcellularLocation>
</comment>
<dbReference type="Pfam" id="PF12171">
    <property type="entry name" value="zf-C2H2_jaz"/>
    <property type="match status" value="1"/>
</dbReference>